<evidence type="ECO:0000313" key="2">
    <source>
        <dbReference type="Proteomes" id="UP001226091"/>
    </source>
</evidence>
<gene>
    <name evidence="1" type="ORF">QLQ22_02490</name>
</gene>
<keyword evidence="2" id="KW-1185">Reference proteome</keyword>
<reference evidence="2" key="1">
    <citation type="journal article" date="2025" name="Aquaculture">
        <title>Assessment of the bioflocculant production and safety properties of Metabacillus hrfriensis sp. nov. based on phenotypic and whole-genome sequencing analysis.</title>
        <authorList>
            <person name="Zhang R."/>
            <person name="Zhao Z."/>
            <person name="Luo L."/>
            <person name="Wang S."/>
            <person name="Guo K."/>
            <person name="Xu W."/>
        </authorList>
    </citation>
    <scope>NUCLEOTIDE SEQUENCE [LARGE SCALE GENOMIC DNA]</scope>
    <source>
        <strain evidence="2">CT-WN-B3</strain>
    </source>
</reference>
<proteinExistence type="predicted"/>
<protein>
    <submittedName>
        <fullName evidence="1">Uncharacterized protein</fullName>
    </submittedName>
</protein>
<sequence>MSGKISVDPNRLDELANQFVFKLNDIEEESKRLHIELANLILSAPPEYSHCFYSIGDSWGTGQALANRLSELEQDVRMTANKFAERDDLLGRLFNMHEKYGTMVAMGGLVSRQLAYYGLGFTQFAKNADEIYSFRHMSALSKFSEVVDGSKYKRAAKGLVSWTFLSGKYKDTPFADLVHKKYSKYLPGDVVDFTSSTRGVWGGMIKNNVTSTMWKDLGKNALKFGKTNAASALVVTGAMETVGMGLKISENYAKYGDMPDVLKRENAKAVGKAVNNTVAISAGSIGGAVIGGAIGSAIGPVGTVVGAAAGSFVGGLVGEQVGKFTAGFAEKAAIALETPIQGTLDLVRGGFEQAGKAVEGFNKVKDAANEQIKEAIVDPIGKVKDIGEGLSKAKDTADSLIDGAKSFIGKKISW</sequence>
<evidence type="ECO:0000313" key="1">
    <source>
        <dbReference type="EMBL" id="WHZ58261.1"/>
    </source>
</evidence>
<organism evidence="1 2">
    <name type="scientific">Metabacillus hrfriensis</name>
    <dbReference type="NCBI Taxonomy" id="3048891"/>
    <lineage>
        <taxon>Bacteria</taxon>
        <taxon>Bacillati</taxon>
        <taxon>Bacillota</taxon>
        <taxon>Bacilli</taxon>
        <taxon>Bacillales</taxon>
        <taxon>Bacillaceae</taxon>
        <taxon>Metabacillus</taxon>
    </lineage>
</organism>
<dbReference type="Proteomes" id="UP001226091">
    <property type="component" value="Chromosome"/>
</dbReference>
<accession>A0ACD4RCV3</accession>
<name>A0ACD4RCV3_9BACI</name>
<dbReference type="EMBL" id="CP126116">
    <property type="protein sequence ID" value="WHZ58261.1"/>
    <property type="molecule type" value="Genomic_DNA"/>
</dbReference>